<organism evidence="2 3">
    <name type="scientific">Pseudonocardia halophobica</name>
    <dbReference type="NCBI Taxonomy" id="29401"/>
    <lineage>
        <taxon>Bacteria</taxon>
        <taxon>Bacillati</taxon>
        <taxon>Actinomycetota</taxon>
        <taxon>Actinomycetes</taxon>
        <taxon>Pseudonocardiales</taxon>
        <taxon>Pseudonocardiaceae</taxon>
        <taxon>Pseudonocardia</taxon>
    </lineage>
</organism>
<dbReference type="InterPro" id="IPR022060">
    <property type="entry name" value="DUF3616"/>
</dbReference>
<accession>A0A9W6P151</accession>
<name>A0A9W6P151_9PSEU</name>
<evidence type="ECO:0000313" key="2">
    <source>
        <dbReference type="EMBL" id="GLL15945.1"/>
    </source>
</evidence>
<evidence type="ECO:0000259" key="1">
    <source>
        <dbReference type="Pfam" id="PF12275"/>
    </source>
</evidence>
<sequence length="359" mass="38325">MDAGLLRLERQVELRFAGDTVRSGNHVNLSAVRVEGSTLWLAGDETATIERLEFDHGLAVADKPVTFPLAELVRLPGPPEQEADVEGLARSGGFLWAIGSHSLKRRRVRPHDDVTKALKRLSKVRREENRYVLARLAVETYTEGPPELRLRTAAGVCSAVVGAPGSVGLADLLADDPRLGPFLAVPGKDNGFDVEGLAVLGDSVYVGLRGPVLRGWAVVLELLPQPDPTDDGRLVLGAFWGGERYRTHLLDLGGLGVRDLCPHGDDLLVLAGPSMALSGPVRLHRWRDAAASGGSELIRRDRLPLLGALPHGQGEDHAEGISLLPGPGPARLLVVHDSPAPDRRPTPSSVLADIVALDG</sequence>
<gene>
    <name evidence="2" type="ORF">GCM10017577_70990</name>
</gene>
<dbReference type="Proteomes" id="UP001143463">
    <property type="component" value="Unassembled WGS sequence"/>
</dbReference>
<evidence type="ECO:0000313" key="3">
    <source>
        <dbReference type="Proteomes" id="UP001143463"/>
    </source>
</evidence>
<keyword evidence="3" id="KW-1185">Reference proteome</keyword>
<feature type="domain" description="DUF3616" evidence="1">
    <location>
        <begin position="28"/>
        <end position="353"/>
    </location>
</feature>
<dbReference type="AlphaFoldDB" id="A0A9W6P151"/>
<dbReference type="Pfam" id="PF12275">
    <property type="entry name" value="DUF3616"/>
    <property type="match status" value="1"/>
</dbReference>
<dbReference type="EMBL" id="BSFQ01000060">
    <property type="protein sequence ID" value="GLL15945.1"/>
    <property type="molecule type" value="Genomic_DNA"/>
</dbReference>
<comment type="caution">
    <text evidence="2">The sequence shown here is derived from an EMBL/GenBank/DDBJ whole genome shotgun (WGS) entry which is preliminary data.</text>
</comment>
<protein>
    <recommendedName>
        <fullName evidence="1">DUF3616 domain-containing protein</fullName>
    </recommendedName>
</protein>
<dbReference type="RefSeq" id="WP_037044660.1">
    <property type="nucleotide sequence ID" value="NZ_BAAAUZ010000068.1"/>
</dbReference>
<reference evidence="2" key="2">
    <citation type="submission" date="2023-01" db="EMBL/GenBank/DDBJ databases">
        <authorList>
            <person name="Sun Q."/>
            <person name="Evtushenko L."/>
        </authorList>
    </citation>
    <scope>NUCLEOTIDE SEQUENCE</scope>
    <source>
        <strain evidence="2">VKM Ac-1069</strain>
    </source>
</reference>
<proteinExistence type="predicted"/>
<reference evidence="2" key="1">
    <citation type="journal article" date="2014" name="Int. J. Syst. Evol. Microbiol.">
        <title>Complete genome sequence of Corynebacterium casei LMG S-19264T (=DSM 44701T), isolated from a smear-ripened cheese.</title>
        <authorList>
            <consortium name="US DOE Joint Genome Institute (JGI-PGF)"/>
            <person name="Walter F."/>
            <person name="Albersmeier A."/>
            <person name="Kalinowski J."/>
            <person name="Ruckert C."/>
        </authorList>
    </citation>
    <scope>NUCLEOTIDE SEQUENCE</scope>
    <source>
        <strain evidence="2">VKM Ac-1069</strain>
    </source>
</reference>